<sequence length="31" mass="3530">MTHQTHFILNVLRSLQSRTEAAAKLCPGLRH</sequence>
<name>X0V2H9_9ZZZZ</name>
<dbReference type="AlphaFoldDB" id="X0V2H9"/>
<feature type="non-terminal residue" evidence="1">
    <location>
        <position position="31"/>
    </location>
</feature>
<proteinExistence type="predicted"/>
<organism evidence="1">
    <name type="scientific">marine sediment metagenome</name>
    <dbReference type="NCBI Taxonomy" id="412755"/>
    <lineage>
        <taxon>unclassified sequences</taxon>
        <taxon>metagenomes</taxon>
        <taxon>ecological metagenomes</taxon>
    </lineage>
</organism>
<evidence type="ECO:0000313" key="1">
    <source>
        <dbReference type="EMBL" id="GAG06723.1"/>
    </source>
</evidence>
<gene>
    <name evidence="1" type="ORF">S01H1_32886</name>
</gene>
<comment type="caution">
    <text evidence="1">The sequence shown here is derived from an EMBL/GenBank/DDBJ whole genome shotgun (WGS) entry which is preliminary data.</text>
</comment>
<accession>X0V2H9</accession>
<protein>
    <submittedName>
        <fullName evidence="1">Uncharacterized protein</fullName>
    </submittedName>
</protein>
<reference evidence="1" key="1">
    <citation type="journal article" date="2014" name="Front. Microbiol.">
        <title>High frequency of phylogenetically diverse reductive dehalogenase-homologous genes in deep subseafloor sedimentary metagenomes.</title>
        <authorList>
            <person name="Kawai M."/>
            <person name="Futagami T."/>
            <person name="Toyoda A."/>
            <person name="Takaki Y."/>
            <person name="Nishi S."/>
            <person name="Hori S."/>
            <person name="Arai W."/>
            <person name="Tsubouchi T."/>
            <person name="Morono Y."/>
            <person name="Uchiyama I."/>
            <person name="Ito T."/>
            <person name="Fujiyama A."/>
            <person name="Inagaki F."/>
            <person name="Takami H."/>
        </authorList>
    </citation>
    <scope>NUCLEOTIDE SEQUENCE</scope>
    <source>
        <strain evidence="1">Expedition CK06-06</strain>
    </source>
</reference>
<dbReference type="EMBL" id="BARS01020391">
    <property type="protein sequence ID" value="GAG06723.1"/>
    <property type="molecule type" value="Genomic_DNA"/>
</dbReference>